<dbReference type="EMBL" id="JACEIK010005043">
    <property type="protein sequence ID" value="MCE0480577.1"/>
    <property type="molecule type" value="Genomic_DNA"/>
</dbReference>
<protein>
    <submittedName>
        <fullName evidence="2">Uncharacterized protein</fullName>
    </submittedName>
</protein>
<reference evidence="2 3" key="1">
    <citation type="journal article" date="2021" name="BMC Genomics">
        <title>Datura genome reveals duplications of psychoactive alkaloid biosynthetic genes and high mutation rate following tissue culture.</title>
        <authorList>
            <person name="Rajewski A."/>
            <person name="Carter-House D."/>
            <person name="Stajich J."/>
            <person name="Litt A."/>
        </authorList>
    </citation>
    <scope>NUCLEOTIDE SEQUENCE [LARGE SCALE GENOMIC DNA]</scope>
    <source>
        <strain evidence="2">AR-01</strain>
    </source>
</reference>
<dbReference type="Proteomes" id="UP000823775">
    <property type="component" value="Unassembled WGS sequence"/>
</dbReference>
<proteinExistence type="predicted"/>
<accession>A0ABS8VMD5</accession>
<organism evidence="2 3">
    <name type="scientific">Datura stramonium</name>
    <name type="common">Jimsonweed</name>
    <name type="synonym">Common thornapple</name>
    <dbReference type="NCBI Taxonomy" id="4076"/>
    <lineage>
        <taxon>Eukaryota</taxon>
        <taxon>Viridiplantae</taxon>
        <taxon>Streptophyta</taxon>
        <taxon>Embryophyta</taxon>
        <taxon>Tracheophyta</taxon>
        <taxon>Spermatophyta</taxon>
        <taxon>Magnoliopsida</taxon>
        <taxon>eudicotyledons</taxon>
        <taxon>Gunneridae</taxon>
        <taxon>Pentapetalae</taxon>
        <taxon>asterids</taxon>
        <taxon>lamiids</taxon>
        <taxon>Solanales</taxon>
        <taxon>Solanaceae</taxon>
        <taxon>Solanoideae</taxon>
        <taxon>Datureae</taxon>
        <taxon>Datura</taxon>
    </lineage>
</organism>
<comment type="caution">
    <text evidence="2">The sequence shown here is derived from an EMBL/GenBank/DDBJ whole genome shotgun (WGS) entry which is preliminary data.</text>
</comment>
<sequence>MESRWRWSWVVSVGFGKRKGGKSGDTFGFASIQLCLAEGSRDTVRTKHEGEGRRNPTNPPANPSDFSHLAGSHISLRRAAVSRENFYDGFERLVLVPDYGGTQSHPCDHRCSPVSTDGSLESGSSLKVIF</sequence>
<feature type="region of interest" description="Disordered" evidence="1">
    <location>
        <begin position="43"/>
        <end position="68"/>
    </location>
</feature>
<keyword evidence="3" id="KW-1185">Reference proteome</keyword>
<feature type="compositionally biased region" description="Basic and acidic residues" evidence="1">
    <location>
        <begin position="43"/>
        <end position="54"/>
    </location>
</feature>
<evidence type="ECO:0000313" key="3">
    <source>
        <dbReference type="Proteomes" id="UP000823775"/>
    </source>
</evidence>
<gene>
    <name evidence="2" type="ORF">HAX54_037577</name>
</gene>
<name>A0ABS8VMD5_DATST</name>
<evidence type="ECO:0000313" key="2">
    <source>
        <dbReference type="EMBL" id="MCE0480577.1"/>
    </source>
</evidence>
<evidence type="ECO:0000256" key="1">
    <source>
        <dbReference type="SAM" id="MobiDB-lite"/>
    </source>
</evidence>